<dbReference type="PANTHER" id="PTHR11360">
    <property type="entry name" value="MONOCARBOXYLATE TRANSPORTER"/>
    <property type="match status" value="1"/>
</dbReference>
<keyword evidence="2 5" id="KW-0812">Transmembrane</keyword>
<feature type="transmembrane region" description="Helical" evidence="5">
    <location>
        <begin position="224"/>
        <end position="243"/>
    </location>
</feature>
<dbReference type="InterPro" id="IPR020846">
    <property type="entry name" value="MFS_dom"/>
</dbReference>
<name>A0ABW1JQ65_9NOCA</name>
<evidence type="ECO:0000256" key="2">
    <source>
        <dbReference type="ARBA" id="ARBA00022692"/>
    </source>
</evidence>
<dbReference type="EMBL" id="JBHSQN010000002">
    <property type="protein sequence ID" value="MFC6010809.1"/>
    <property type="molecule type" value="Genomic_DNA"/>
</dbReference>
<feature type="domain" description="Major facilitator superfamily (MFS) profile" evidence="6">
    <location>
        <begin position="1"/>
        <end position="404"/>
    </location>
</feature>
<dbReference type="Pfam" id="PF07690">
    <property type="entry name" value="MFS_1"/>
    <property type="match status" value="1"/>
</dbReference>
<evidence type="ECO:0000256" key="4">
    <source>
        <dbReference type="ARBA" id="ARBA00023136"/>
    </source>
</evidence>
<comment type="subcellular location">
    <subcellularLocation>
        <location evidence="1">Cell membrane</location>
        <topology evidence="1">Multi-pass membrane protein</topology>
    </subcellularLocation>
</comment>
<feature type="transmembrane region" description="Helical" evidence="5">
    <location>
        <begin position="378"/>
        <end position="399"/>
    </location>
</feature>
<dbReference type="CDD" id="cd17355">
    <property type="entry name" value="MFS_YcxA_like"/>
    <property type="match status" value="1"/>
</dbReference>
<feature type="transmembrane region" description="Helical" evidence="5">
    <location>
        <begin position="93"/>
        <end position="116"/>
    </location>
</feature>
<dbReference type="RefSeq" id="WP_378601231.1">
    <property type="nucleotide sequence ID" value="NZ_JBHSQN010000002.1"/>
</dbReference>
<sequence>MVAVAALALIAAGSFTTIAGLITEPLVDAKGWSRTDIGIGVAINMVLYGGVAPFAAALMDRCGLRRVTSVALVALIASSLLIANATPNALSFVLWWGLLVGTGTGSITMVFGATVANRWFHEKIGLATGLLTAASVVGQFAMLPVLSVILGHSDWRAPVLICGGLALVGLIGVQALMKDSPRELGIYPYGADASSRDIARSAATGNPFTRTVHVLRDCLRDIRFWTVALMFALCGATTNGLMWSHFTPAAHDHGMAATAASSLLAVVGLANVLGTVTAGWLTDRIEPRILLAVFFLGRGVSLALLPILFSGDLNPNLLAFAIAFGILDVATVPPTLALCRNYFGDNSALAFGWVNVFHQIGAGAMALIGGLIRDINGSYTMMWVISAIVCVAAAGLGATSARLHRVSERSASDAESCCTTG</sequence>
<dbReference type="SUPFAM" id="SSF103473">
    <property type="entry name" value="MFS general substrate transporter"/>
    <property type="match status" value="1"/>
</dbReference>
<reference evidence="8" key="1">
    <citation type="journal article" date="2019" name="Int. J. Syst. Evol. Microbiol.">
        <title>The Global Catalogue of Microorganisms (GCM) 10K type strain sequencing project: providing services to taxonomists for standard genome sequencing and annotation.</title>
        <authorList>
            <consortium name="The Broad Institute Genomics Platform"/>
            <consortium name="The Broad Institute Genome Sequencing Center for Infectious Disease"/>
            <person name="Wu L."/>
            <person name="Ma J."/>
        </authorList>
    </citation>
    <scope>NUCLEOTIDE SEQUENCE [LARGE SCALE GENOMIC DNA]</scope>
    <source>
        <strain evidence="8">CCUG 36956</strain>
    </source>
</reference>
<evidence type="ECO:0000256" key="1">
    <source>
        <dbReference type="ARBA" id="ARBA00004651"/>
    </source>
</evidence>
<feature type="transmembrane region" description="Helical" evidence="5">
    <location>
        <begin position="263"/>
        <end position="282"/>
    </location>
</feature>
<accession>A0ABW1JQ65</accession>
<feature type="transmembrane region" description="Helical" evidence="5">
    <location>
        <begin position="70"/>
        <end position="87"/>
    </location>
</feature>
<feature type="transmembrane region" description="Helical" evidence="5">
    <location>
        <begin position="157"/>
        <end position="177"/>
    </location>
</feature>
<keyword evidence="4 5" id="KW-0472">Membrane</keyword>
<dbReference type="PROSITE" id="PS50850">
    <property type="entry name" value="MFS"/>
    <property type="match status" value="1"/>
</dbReference>
<protein>
    <submittedName>
        <fullName evidence="7">MFS transporter</fullName>
    </submittedName>
</protein>
<dbReference type="Proteomes" id="UP001596223">
    <property type="component" value="Unassembled WGS sequence"/>
</dbReference>
<feature type="transmembrane region" description="Helical" evidence="5">
    <location>
        <begin position="350"/>
        <end position="372"/>
    </location>
</feature>
<evidence type="ECO:0000259" key="6">
    <source>
        <dbReference type="PROSITE" id="PS50850"/>
    </source>
</evidence>
<evidence type="ECO:0000256" key="5">
    <source>
        <dbReference type="SAM" id="Phobius"/>
    </source>
</evidence>
<feature type="transmembrane region" description="Helical" evidence="5">
    <location>
        <begin position="37"/>
        <end position="58"/>
    </location>
</feature>
<evidence type="ECO:0000313" key="7">
    <source>
        <dbReference type="EMBL" id="MFC6010809.1"/>
    </source>
</evidence>
<dbReference type="InterPro" id="IPR011701">
    <property type="entry name" value="MFS"/>
</dbReference>
<dbReference type="InterPro" id="IPR036259">
    <property type="entry name" value="MFS_trans_sf"/>
</dbReference>
<feature type="transmembrane region" description="Helical" evidence="5">
    <location>
        <begin position="128"/>
        <end position="151"/>
    </location>
</feature>
<comment type="caution">
    <text evidence="7">The sequence shown here is derived from an EMBL/GenBank/DDBJ whole genome shotgun (WGS) entry which is preliminary data.</text>
</comment>
<gene>
    <name evidence="7" type="ORF">ACFP3H_07065</name>
</gene>
<feature type="transmembrane region" description="Helical" evidence="5">
    <location>
        <begin position="289"/>
        <end position="311"/>
    </location>
</feature>
<dbReference type="Gene3D" id="1.20.1250.20">
    <property type="entry name" value="MFS general substrate transporter like domains"/>
    <property type="match status" value="2"/>
</dbReference>
<keyword evidence="8" id="KW-1185">Reference proteome</keyword>
<proteinExistence type="predicted"/>
<dbReference type="InterPro" id="IPR050327">
    <property type="entry name" value="Proton-linked_MCT"/>
</dbReference>
<keyword evidence="3 5" id="KW-1133">Transmembrane helix</keyword>
<evidence type="ECO:0000313" key="8">
    <source>
        <dbReference type="Proteomes" id="UP001596223"/>
    </source>
</evidence>
<evidence type="ECO:0000256" key="3">
    <source>
        <dbReference type="ARBA" id="ARBA00022989"/>
    </source>
</evidence>
<organism evidence="7 8">
    <name type="scientific">Nocardia lasii</name>
    <dbReference type="NCBI Taxonomy" id="1616107"/>
    <lineage>
        <taxon>Bacteria</taxon>
        <taxon>Bacillati</taxon>
        <taxon>Actinomycetota</taxon>
        <taxon>Actinomycetes</taxon>
        <taxon>Mycobacteriales</taxon>
        <taxon>Nocardiaceae</taxon>
        <taxon>Nocardia</taxon>
    </lineage>
</organism>
<dbReference type="PANTHER" id="PTHR11360:SF284">
    <property type="entry name" value="EG:103B4.3 PROTEIN-RELATED"/>
    <property type="match status" value="1"/>
</dbReference>
<feature type="transmembrane region" description="Helical" evidence="5">
    <location>
        <begin position="317"/>
        <end position="338"/>
    </location>
</feature>